<dbReference type="AlphaFoldDB" id="A0A2P6QDM5"/>
<evidence type="ECO:0000313" key="2">
    <source>
        <dbReference type="Proteomes" id="UP000238479"/>
    </source>
</evidence>
<reference evidence="1 2" key="1">
    <citation type="journal article" date="2018" name="Nat. Genet.">
        <title>The Rosa genome provides new insights in the design of modern roses.</title>
        <authorList>
            <person name="Bendahmane M."/>
        </authorList>
    </citation>
    <scope>NUCLEOTIDE SEQUENCE [LARGE SCALE GENOMIC DNA]</scope>
    <source>
        <strain evidence="2">cv. Old Blush</strain>
    </source>
</reference>
<dbReference type="Gramene" id="PRQ32264">
    <property type="protein sequence ID" value="PRQ32264"/>
    <property type="gene ID" value="RchiOBHm_Chr5g0044431"/>
</dbReference>
<protein>
    <submittedName>
        <fullName evidence="1">Uncharacterized protein</fullName>
    </submittedName>
</protein>
<proteinExistence type="predicted"/>
<dbReference type="Proteomes" id="UP000238479">
    <property type="component" value="Chromosome 5"/>
</dbReference>
<name>A0A2P6QDM5_ROSCH</name>
<comment type="caution">
    <text evidence="1">The sequence shown here is derived from an EMBL/GenBank/DDBJ whole genome shotgun (WGS) entry which is preliminary data.</text>
</comment>
<dbReference type="EMBL" id="PDCK01000043">
    <property type="protein sequence ID" value="PRQ32264.1"/>
    <property type="molecule type" value="Genomic_DNA"/>
</dbReference>
<organism evidence="1 2">
    <name type="scientific">Rosa chinensis</name>
    <name type="common">China rose</name>
    <dbReference type="NCBI Taxonomy" id="74649"/>
    <lineage>
        <taxon>Eukaryota</taxon>
        <taxon>Viridiplantae</taxon>
        <taxon>Streptophyta</taxon>
        <taxon>Embryophyta</taxon>
        <taxon>Tracheophyta</taxon>
        <taxon>Spermatophyta</taxon>
        <taxon>Magnoliopsida</taxon>
        <taxon>eudicotyledons</taxon>
        <taxon>Gunneridae</taxon>
        <taxon>Pentapetalae</taxon>
        <taxon>rosids</taxon>
        <taxon>fabids</taxon>
        <taxon>Rosales</taxon>
        <taxon>Rosaceae</taxon>
        <taxon>Rosoideae</taxon>
        <taxon>Rosoideae incertae sedis</taxon>
        <taxon>Rosa</taxon>
    </lineage>
</organism>
<accession>A0A2P6QDM5</accession>
<sequence length="89" mass="10073">MFRSITPISLSSTVAALFWHKSSAIDPIFNIQGFKGGSLNQNSSVSKSLLPQPTLKWERRGSNQYTQADIDRVRNEWGDFVVKTYVHES</sequence>
<gene>
    <name evidence="1" type="ORF">RchiOBHm_Chr5g0044431</name>
</gene>
<keyword evidence="2" id="KW-1185">Reference proteome</keyword>
<evidence type="ECO:0000313" key="1">
    <source>
        <dbReference type="EMBL" id="PRQ32264.1"/>
    </source>
</evidence>